<evidence type="ECO:0000256" key="1">
    <source>
        <dbReference type="ARBA" id="ARBA00022679"/>
    </source>
</evidence>
<feature type="domain" description="N-acetyltransferase" evidence="3">
    <location>
        <begin position="6"/>
        <end position="153"/>
    </location>
</feature>
<sequence length="154" mass="17544">MENRSLQIRKMKEADIPAVESIEQKSFSDFWSRDTLEEALEIFPDTNFIAESQEGIAGYIICGVEDTGEDIYGHICSLAVSPFHRGSGIGSALVQRAEYQVMLKGATAMQLEVRISNQPAQKFYKKLGYEPVFQYAGYYANTEDAIVMMRWFRY</sequence>
<evidence type="ECO:0000313" key="5">
    <source>
        <dbReference type="Proteomes" id="UP000245657"/>
    </source>
</evidence>
<accession>A0A2V2N1Y6</accession>
<organism evidence="4 5">
    <name type="scientific">Methanospirillum lacunae</name>
    <dbReference type="NCBI Taxonomy" id="668570"/>
    <lineage>
        <taxon>Archaea</taxon>
        <taxon>Methanobacteriati</taxon>
        <taxon>Methanobacteriota</taxon>
        <taxon>Stenosarchaea group</taxon>
        <taxon>Methanomicrobia</taxon>
        <taxon>Methanomicrobiales</taxon>
        <taxon>Methanospirillaceae</taxon>
        <taxon>Methanospirillum</taxon>
    </lineage>
</organism>
<dbReference type="RefSeq" id="WP_109969909.1">
    <property type="nucleotide sequence ID" value="NZ_CP176093.1"/>
</dbReference>
<dbReference type="PANTHER" id="PTHR23091:SF4">
    <property type="entry name" value="N-TERMINAL AMINO-ACID N(ALPHA)-ACETYLTRANSFERASE NATA"/>
    <property type="match status" value="1"/>
</dbReference>
<dbReference type="NCBIfam" id="TIGR01575">
    <property type="entry name" value="rimI"/>
    <property type="match status" value="1"/>
</dbReference>
<dbReference type="GO" id="GO:0031415">
    <property type="term" value="C:NatA complex"/>
    <property type="evidence" value="ECO:0007669"/>
    <property type="project" value="InterPro"/>
</dbReference>
<proteinExistence type="predicted"/>
<dbReference type="OrthoDB" id="43754at2157"/>
<dbReference type="SUPFAM" id="SSF55729">
    <property type="entry name" value="Acyl-CoA N-acyltransferases (Nat)"/>
    <property type="match status" value="1"/>
</dbReference>
<keyword evidence="1 4" id="KW-0808">Transferase</keyword>
<reference evidence="4 5" key="1">
    <citation type="submission" date="2018-05" db="EMBL/GenBank/DDBJ databases">
        <title>Draft genome of Methanospirillum lacunae Ki8-1.</title>
        <authorList>
            <person name="Dueholm M.S."/>
            <person name="Nielsen P.H."/>
            <person name="Bakmann L.F."/>
            <person name="Otzen D.E."/>
        </authorList>
    </citation>
    <scope>NUCLEOTIDE SEQUENCE [LARGE SCALE GENOMIC DNA]</scope>
    <source>
        <strain evidence="4 5">Ki8-1</strain>
    </source>
</reference>
<dbReference type="PROSITE" id="PS51186">
    <property type="entry name" value="GNAT"/>
    <property type="match status" value="1"/>
</dbReference>
<gene>
    <name evidence="4" type="primary">rimI</name>
    <name evidence="4" type="ORF">DK846_15515</name>
</gene>
<dbReference type="AlphaFoldDB" id="A0A2V2N1Y6"/>
<dbReference type="GeneID" id="97548324"/>
<dbReference type="PIRSF" id="PIRSF037663">
    <property type="entry name" value="Acetyltransf_GNAT_prd"/>
    <property type="match status" value="1"/>
</dbReference>
<dbReference type="EMBL" id="QGMY01000016">
    <property type="protein sequence ID" value="PWR70147.1"/>
    <property type="molecule type" value="Genomic_DNA"/>
</dbReference>
<dbReference type="InterPro" id="IPR006464">
    <property type="entry name" value="AcTrfase_RimI/Ard1"/>
</dbReference>
<dbReference type="Gene3D" id="3.40.630.30">
    <property type="match status" value="1"/>
</dbReference>
<dbReference type="CDD" id="cd04301">
    <property type="entry name" value="NAT_SF"/>
    <property type="match status" value="1"/>
</dbReference>
<dbReference type="Pfam" id="PF00583">
    <property type="entry name" value="Acetyltransf_1"/>
    <property type="match status" value="1"/>
</dbReference>
<dbReference type="InterPro" id="IPR045047">
    <property type="entry name" value="Ard1-like"/>
</dbReference>
<protein>
    <submittedName>
        <fullName evidence="4">Ribosomal-protein-alanine N-acetyltransferase</fullName>
    </submittedName>
</protein>
<dbReference type="PANTHER" id="PTHR23091">
    <property type="entry name" value="N-TERMINAL ACETYLTRANSFERASE"/>
    <property type="match status" value="1"/>
</dbReference>
<comment type="caution">
    <text evidence="4">The sequence shown here is derived from an EMBL/GenBank/DDBJ whole genome shotgun (WGS) entry which is preliminary data.</text>
</comment>
<name>A0A2V2N1Y6_9EURY</name>
<dbReference type="GO" id="GO:0004596">
    <property type="term" value="F:protein-N-terminal amino-acid acetyltransferase activity"/>
    <property type="evidence" value="ECO:0007669"/>
    <property type="project" value="InterPro"/>
</dbReference>
<evidence type="ECO:0000313" key="4">
    <source>
        <dbReference type="EMBL" id="PWR70147.1"/>
    </source>
</evidence>
<dbReference type="InterPro" id="IPR016181">
    <property type="entry name" value="Acyl_CoA_acyltransferase"/>
</dbReference>
<keyword evidence="5" id="KW-1185">Reference proteome</keyword>
<dbReference type="InterPro" id="IPR000182">
    <property type="entry name" value="GNAT_dom"/>
</dbReference>
<keyword evidence="2" id="KW-0012">Acyltransferase</keyword>
<evidence type="ECO:0000256" key="2">
    <source>
        <dbReference type="ARBA" id="ARBA00023315"/>
    </source>
</evidence>
<evidence type="ECO:0000259" key="3">
    <source>
        <dbReference type="PROSITE" id="PS51186"/>
    </source>
</evidence>
<dbReference type="Proteomes" id="UP000245657">
    <property type="component" value="Unassembled WGS sequence"/>
</dbReference>
<dbReference type="InterPro" id="IPR017255">
    <property type="entry name" value="AcTrfase_GNAT_prd"/>
</dbReference>